<dbReference type="InterPro" id="IPR005135">
    <property type="entry name" value="Endo/exonuclease/phosphatase"/>
</dbReference>
<feature type="domain" description="Endonuclease/exonuclease/phosphatase" evidence="1">
    <location>
        <begin position="44"/>
        <end position="196"/>
    </location>
</feature>
<dbReference type="SUPFAM" id="SSF56219">
    <property type="entry name" value="DNase I-like"/>
    <property type="match status" value="1"/>
</dbReference>
<gene>
    <name evidence="2" type="ORF">ILUMI_20472</name>
</gene>
<evidence type="ECO:0000259" key="1">
    <source>
        <dbReference type="Pfam" id="PF03372"/>
    </source>
</evidence>
<dbReference type="AlphaFoldDB" id="A0A8K0CE77"/>
<protein>
    <recommendedName>
        <fullName evidence="1">Endonuclease/exonuclease/phosphatase domain-containing protein</fullName>
    </recommendedName>
</protein>
<accession>A0A8K0CE77</accession>
<dbReference type="Proteomes" id="UP000801492">
    <property type="component" value="Unassembled WGS sequence"/>
</dbReference>
<sequence length="346" mass="39567">MSVSDRKPVVGTETRATLMDSVCNCVIIGEVSMKNKTCQIYYQNVRGLRTKVNLFQKNLASVNYDVIVLVESWLDADIFSNELFDSRYIAYQCDRSQVLSGKQGGGVLIAVHKKHKSEAINVNIILESLFVKIHMYGKDIIINSVYFPPRTIAATYEEYFNTLENTELFLTNDVIILGDFNISNINNATYDLASDDVKIYKEVANVEDCHTLQHNVKSPLDWSNTNRLSLNISKCKSMTFTTKKYPTYYQYTINGNNLERIQRVRDLGVNLRSDLRWDDHIEKIVNASLKSLGFLMRSTQDLKSVTAIQLLYKSLVRSKLEFASAVWNPGQITHQNKIETVQNKFL</sequence>
<dbReference type="EMBL" id="VTPC01089756">
    <property type="protein sequence ID" value="KAF2885699.1"/>
    <property type="molecule type" value="Genomic_DNA"/>
</dbReference>
<dbReference type="Gene3D" id="3.60.10.10">
    <property type="entry name" value="Endonuclease/exonuclease/phosphatase"/>
    <property type="match status" value="1"/>
</dbReference>
<proteinExistence type="predicted"/>
<dbReference type="PANTHER" id="PTHR33332">
    <property type="entry name" value="REVERSE TRANSCRIPTASE DOMAIN-CONTAINING PROTEIN"/>
    <property type="match status" value="1"/>
</dbReference>
<dbReference type="Pfam" id="PF03372">
    <property type="entry name" value="Exo_endo_phos"/>
    <property type="match status" value="1"/>
</dbReference>
<dbReference type="InterPro" id="IPR036691">
    <property type="entry name" value="Endo/exonu/phosph_ase_sf"/>
</dbReference>
<dbReference type="GO" id="GO:0003824">
    <property type="term" value="F:catalytic activity"/>
    <property type="evidence" value="ECO:0007669"/>
    <property type="project" value="InterPro"/>
</dbReference>
<keyword evidence="3" id="KW-1185">Reference proteome</keyword>
<name>A0A8K0CE77_IGNLU</name>
<organism evidence="2 3">
    <name type="scientific">Ignelater luminosus</name>
    <name type="common">Cucubano</name>
    <name type="synonym">Pyrophorus luminosus</name>
    <dbReference type="NCBI Taxonomy" id="2038154"/>
    <lineage>
        <taxon>Eukaryota</taxon>
        <taxon>Metazoa</taxon>
        <taxon>Ecdysozoa</taxon>
        <taxon>Arthropoda</taxon>
        <taxon>Hexapoda</taxon>
        <taxon>Insecta</taxon>
        <taxon>Pterygota</taxon>
        <taxon>Neoptera</taxon>
        <taxon>Endopterygota</taxon>
        <taxon>Coleoptera</taxon>
        <taxon>Polyphaga</taxon>
        <taxon>Elateriformia</taxon>
        <taxon>Elateroidea</taxon>
        <taxon>Elateridae</taxon>
        <taxon>Agrypninae</taxon>
        <taxon>Pyrophorini</taxon>
        <taxon>Ignelater</taxon>
    </lineage>
</organism>
<evidence type="ECO:0000313" key="2">
    <source>
        <dbReference type="EMBL" id="KAF2885699.1"/>
    </source>
</evidence>
<reference evidence="2" key="1">
    <citation type="submission" date="2019-08" db="EMBL/GenBank/DDBJ databases">
        <title>The genome of the North American firefly Photinus pyralis.</title>
        <authorList>
            <consortium name="Photinus pyralis genome working group"/>
            <person name="Fallon T.R."/>
            <person name="Sander Lower S.E."/>
            <person name="Weng J.-K."/>
        </authorList>
    </citation>
    <scope>NUCLEOTIDE SEQUENCE</scope>
    <source>
        <strain evidence="2">TRF0915ILg1</strain>
        <tissue evidence="2">Whole body</tissue>
    </source>
</reference>
<comment type="caution">
    <text evidence="2">The sequence shown here is derived from an EMBL/GenBank/DDBJ whole genome shotgun (WGS) entry which is preliminary data.</text>
</comment>
<dbReference type="OrthoDB" id="6781220at2759"/>
<evidence type="ECO:0000313" key="3">
    <source>
        <dbReference type="Proteomes" id="UP000801492"/>
    </source>
</evidence>